<name>A0ABY7U6I1_9CORY</name>
<sequence length="281" mass="30517">MSVHGTGSGDDNVIYANFGTRKRVTSPDETGSVERVDKTVGAVPPAAQRIINLVNNRADHGRITRGKQYARSGNVVDLDVRVGAIHGQVAGSQNTPFAVLIRLPFRDNDDMAEAATILARRAGSMAAAREGKLAPELLDVLIAAEPDDVKVSCTCPDPEEVCKHIVAVVDRLAARIDADPSTVFSMRGLDFHRLEQMVMEQSQHAAAESYTAGTGLSVDEQNDLFWSGRTLPEVPRPQVAPALDDSDMDLLRKAMRPVSHTTIDLLRAVSDIEDLYHELTK</sequence>
<dbReference type="PROSITE" id="PS50966">
    <property type="entry name" value="ZF_SWIM"/>
    <property type="match status" value="1"/>
</dbReference>
<dbReference type="PANTHER" id="PTHR38133:SF1">
    <property type="entry name" value="SLR1429 PROTEIN"/>
    <property type="match status" value="1"/>
</dbReference>
<keyword evidence="1" id="KW-0863">Zinc-finger</keyword>
<dbReference type="InterPro" id="IPR007527">
    <property type="entry name" value="Znf_SWIM"/>
</dbReference>
<gene>
    <name evidence="3" type="ORF">CMASS_04245</name>
</gene>
<dbReference type="EMBL" id="CP063189">
    <property type="protein sequence ID" value="WCZ32300.1"/>
    <property type="molecule type" value="Genomic_DNA"/>
</dbReference>
<keyword evidence="4" id="KW-1185">Reference proteome</keyword>
<feature type="domain" description="SWIM-type" evidence="2">
    <location>
        <begin position="138"/>
        <end position="173"/>
    </location>
</feature>
<keyword evidence="1" id="KW-0862">Zinc</keyword>
<keyword evidence="1" id="KW-0479">Metal-binding</keyword>
<proteinExistence type="predicted"/>
<evidence type="ECO:0000259" key="2">
    <source>
        <dbReference type="PROSITE" id="PS50966"/>
    </source>
</evidence>
<dbReference type="PANTHER" id="PTHR38133">
    <property type="entry name" value="SLR1429 PROTEIN"/>
    <property type="match status" value="1"/>
</dbReference>
<dbReference type="RefSeq" id="WP_022862504.1">
    <property type="nucleotide sequence ID" value="NZ_ATVG01000002.1"/>
</dbReference>
<dbReference type="Proteomes" id="UP001220064">
    <property type="component" value="Chromosome"/>
</dbReference>
<organism evidence="3 4">
    <name type="scientific">Corynebacterium massiliense DSM 45435</name>
    <dbReference type="NCBI Taxonomy" id="1121364"/>
    <lineage>
        <taxon>Bacteria</taxon>
        <taxon>Bacillati</taxon>
        <taxon>Actinomycetota</taxon>
        <taxon>Actinomycetes</taxon>
        <taxon>Mycobacteriales</taxon>
        <taxon>Corynebacteriaceae</taxon>
        <taxon>Corynebacterium</taxon>
    </lineage>
</organism>
<evidence type="ECO:0000313" key="4">
    <source>
        <dbReference type="Proteomes" id="UP001220064"/>
    </source>
</evidence>
<evidence type="ECO:0000256" key="1">
    <source>
        <dbReference type="PROSITE-ProRule" id="PRU00325"/>
    </source>
</evidence>
<evidence type="ECO:0000313" key="3">
    <source>
        <dbReference type="EMBL" id="WCZ32300.1"/>
    </source>
</evidence>
<accession>A0ABY7U6I1</accession>
<protein>
    <recommendedName>
        <fullName evidence="2">SWIM-type domain-containing protein</fullName>
    </recommendedName>
</protein>
<reference evidence="3 4" key="1">
    <citation type="submission" date="2020-10" db="EMBL/GenBank/DDBJ databases">
        <title>Complete genome sequence of Corynebacterium massiliense DSM 45435, type strain of Corynebacterium massiliense.</title>
        <authorList>
            <person name="Busche T."/>
            <person name="Kalinowski J."/>
            <person name="Ruckert C."/>
        </authorList>
    </citation>
    <scope>NUCLEOTIDE SEQUENCE [LARGE SCALE GENOMIC DNA]</scope>
    <source>
        <strain evidence="3 4">DSM 45435</strain>
    </source>
</reference>